<organism evidence="1 2">
    <name type="scientific">Campylobacter blaseri</name>
    <dbReference type="NCBI Taxonomy" id="2042961"/>
    <lineage>
        <taxon>Bacteria</taxon>
        <taxon>Pseudomonadati</taxon>
        <taxon>Campylobacterota</taxon>
        <taxon>Epsilonproteobacteria</taxon>
        <taxon>Campylobacterales</taxon>
        <taxon>Campylobacteraceae</taxon>
        <taxon>Campylobacter</taxon>
    </lineage>
</organism>
<dbReference type="Proteomes" id="UP000240535">
    <property type="component" value="Unassembled WGS sequence"/>
</dbReference>
<sequence length="138" mass="15820">MIEDILKDEEFVDIMKAHAFDCLDFLLEKDINFSIMANLEFVSFNPPLPKEIRDKFKMPAIVFELGGYTLESSSLDEENEKFEFEAGFGENDFASVVTIPLNAIIQIFIENNPIFVNFSISEPKKDVKPKKRVFSLAD</sequence>
<dbReference type="RefSeq" id="WP_106870022.1">
    <property type="nucleotide sequence ID" value="NZ_CP053841.1"/>
</dbReference>
<proteinExistence type="predicted"/>
<name>A0A2P8R1X9_9BACT</name>
<dbReference type="OrthoDB" id="5333999at2"/>
<reference evidence="2" key="1">
    <citation type="submission" date="2017-10" db="EMBL/GenBank/DDBJ databases">
        <title>Campylobacter species from seals.</title>
        <authorList>
            <person name="Gilbert M.J."/>
            <person name="Zomer A.L."/>
            <person name="Timmerman A.J."/>
            <person name="Duim B."/>
            <person name="Wagenaar J.A."/>
        </authorList>
    </citation>
    <scope>NUCLEOTIDE SEQUENCE [LARGE SCALE GENOMIC DNA]</scope>
    <source>
        <strain evidence="2">17S00004-5</strain>
    </source>
</reference>
<evidence type="ECO:0000313" key="1">
    <source>
        <dbReference type="EMBL" id="PSM52500.1"/>
    </source>
</evidence>
<gene>
    <name evidence="1" type="ORF">CQ405_01880</name>
</gene>
<comment type="caution">
    <text evidence="1">The sequence shown here is derived from an EMBL/GenBank/DDBJ whole genome shotgun (WGS) entry which is preliminary data.</text>
</comment>
<accession>A0A2P8R1X9</accession>
<dbReference type="AlphaFoldDB" id="A0A2P8R1X9"/>
<protein>
    <submittedName>
        <fullName evidence="1">Uncharacterized protein</fullName>
    </submittedName>
</protein>
<evidence type="ECO:0000313" key="2">
    <source>
        <dbReference type="Proteomes" id="UP000240535"/>
    </source>
</evidence>
<dbReference type="EMBL" id="PDHH01000002">
    <property type="protein sequence ID" value="PSM52500.1"/>
    <property type="molecule type" value="Genomic_DNA"/>
</dbReference>
<keyword evidence="2" id="KW-1185">Reference proteome</keyword>